<keyword evidence="4 9" id="KW-1133">Transmembrane helix</keyword>
<dbReference type="InterPro" id="IPR000595">
    <property type="entry name" value="cNMP-bd_dom"/>
</dbReference>
<gene>
    <name evidence="11" type="ORF">A3770_13p70040</name>
</gene>
<dbReference type="Proteomes" id="UP000316726">
    <property type="component" value="Chromosome 13"/>
</dbReference>
<organism evidence="11 12">
    <name type="scientific">Chloropicon primus</name>
    <dbReference type="NCBI Taxonomy" id="1764295"/>
    <lineage>
        <taxon>Eukaryota</taxon>
        <taxon>Viridiplantae</taxon>
        <taxon>Chlorophyta</taxon>
        <taxon>Chloropicophyceae</taxon>
        <taxon>Chloropicales</taxon>
        <taxon>Chloropicaceae</taxon>
        <taxon>Chloropicon</taxon>
    </lineage>
</organism>
<evidence type="ECO:0000313" key="12">
    <source>
        <dbReference type="Proteomes" id="UP000316726"/>
    </source>
</evidence>
<evidence type="ECO:0000259" key="10">
    <source>
        <dbReference type="PROSITE" id="PS50042"/>
    </source>
</evidence>
<evidence type="ECO:0000256" key="3">
    <source>
        <dbReference type="ARBA" id="ARBA00022692"/>
    </source>
</evidence>
<dbReference type="CDD" id="cd00038">
    <property type="entry name" value="CAP_ED"/>
    <property type="match status" value="1"/>
</dbReference>
<dbReference type="AlphaFoldDB" id="A0A5B8MWD3"/>
<feature type="compositionally biased region" description="Basic and acidic residues" evidence="8">
    <location>
        <begin position="617"/>
        <end position="628"/>
    </location>
</feature>
<keyword evidence="7" id="KW-1071">Ligand-gated ion channel</keyword>
<reference evidence="11 12" key="1">
    <citation type="submission" date="2018-07" db="EMBL/GenBank/DDBJ databases">
        <title>The complete nuclear genome of the prasinophyte Chloropicon primus (CCMP1205).</title>
        <authorList>
            <person name="Pombert J.-F."/>
            <person name="Otis C."/>
            <person name="Turmel M."/>
            <person name="Lemieux C."/>
        </authorList>
    </citation>
    <scope>NUCLEOTIDE SEQUENCE [LARGE SCALE GENOMIC DNA]</scope>
    <source>
        <strain evidence="11 12">CCMP1205</strain>
    </source>
</reference>
<evidence type="ECO:0000256" key="6">
    <source>
        <dbReference type="ARBA" id="ARBA00023136"/>
    </source>
</evidence>
<dbReference type="InterPro" id="IPR050866">
    <property type="entry name" value="CNG_cation_channel"/>
</dbReference>
<evidence type="ECO:0000256" key="7">
    <source>
        <dbReference type="ARBA" id="ARBA00023286"/>
    </source>
</evidence>
<dbReference type="Pfam" id="PF00520">
    <property type="entry name" value="Ion_trans"/>
    <property type="match status" value="1"/>
</dbReference>
<dbReference type="STRING" id="1764295.A0A5B8MWD3"/>
<dbReference type="PANTHER" id="PTHR45638:SF11">
    <property type="entry name" value="CYCLIC NUCLEOTIDE-GATED CATION CHANNEL SUBUNIT A"/>
    <property type="match status" value="1"/>
</dbReference>
<dbReference type="InterPro" id="IPR018490">
    <property type="entry name" value="cNMP-bd_dom_sf"/>
</dbReference>
<dbReference type="Gene3D" id="1.10.287.630">
    <property type="entry name" value="Helix hairpin bin"/>
    <property type="match status" value="1"/>
</dbReference>
<dbReference type="SMART" id="SM00100">
    <property type="entry name" value="cNMP"/>
    <property type="match status" value="1"/>
</dbReference>
<evidence type="ECO:0000313" key="11">
    <source>
        <dbReference type="EMBL" id="QDZ24486.1"/>
    </source>
</evidence>
<dbReference type="SUPFAM" id="SSF81324">
    <property type="entry name" value="Voltage-gated potassium channels"/>
    <property type="match status" value="1"/>
</dbReference>
<feature type="transmembrane region" description="Helical" evidence="9">
    <location>
        <begin position="360"/>
        <end position="385"/>
    </location>
</feature>
<keyword evidence="5" id="KW-0406">Ion transport</keyword>
<feature type="transmembrane region" description="Helical" evidence="9">
    <location>
        <begin position="185"/>
        <end position="208"/>
    </location>
</feature>
<evidence type="ECO:0000256" key="5">
    <source>
        <dbReference type="ARBA" id="ARBA00023065"/>
    </source>
</evidence>
<dbReference type="SUPFAM" id="SSF51206">
    <property type="entry name" value="cAMP-binding domain-like"/>
    <property type="match status" value="1"/>
</dbReference>
<feature type="transmembrane region" description="Helical" evidence="9">
    <location>
        <begin position="260"/>
        <end position="280"/>
    </location>
</feature>
<dbReference type="PANTHER" id="PTHR45638">
    <property type="entry name" value="CYCLIC NUCLEOTIDE-GATED CATION CHANNEL SUBUNIT A"/>
    <property type="match status" value="1"/>
</dbReference>
<dbReference type="EMBL" id="CP031046">
    <property type="protein sequence ID" value="QDZ24486.1"/>
    <property type="molecule type" value="Genomic_DNA"/>
</dbReference>
<feature type="compositionally biased region" description="Basic and acidic residues" evidence="8">
    <location>
        <begin position="673"/>
        <end position="692"/>
    </location>
</feature>
<keyword evidence="12" id="KW-1185">Reference proteome</keyword>
<keyword evidence="7" id="KW-0407">Ion channel</keyword>
<feature type="domain" description="Cyclic nucleotide-binding" evidence="10">
    <location>
        <begin position="498"/>
        <end position="590"/>
    </location>
</feature>
<dbReference type="Gene3D" id="1.10.287.70">
    <property type="match status" value="1"/>
</dbReference>
<dbReference type="InterPro" id="IPR005821">
    <property type="entry name" value="Ion_trans_dom"/>
</dbReference>
<feature type="transmembrane region" description="Helical" evidence="9">
    <location>
        <begin position="106"/>
        <end position="127"/>
    </location>
</feature>
<dbReference type="PROSITE" id="PS50042">
    <property type="entry name" value="CNMP_BINDING_3"/>
    <property type="match status" value="1"/>
</dbReference>
<keyword evidence="2" id="KW-0813">Transport</keyword>
<evidence type="ECO:0000256" key="1">
    <source>
        <dbReference type="ARBA" id="ARBA00004141"/>
    </source>
</evidence>
<proteinExistence type="predicted"/>
<sequence>MEHDPEARSNETSWLSRIPSCFRRERKEKRYDSLPSMDDEMHGTEVVQDRWKSVLIPLMWRYKKTKLSKHAILQMELQAIGVAGTEERDKGLIHPSSRTAQVWRGIMALTVLCCLLEVPFICAFTPLDDDGIISRPEEYFHLFYRLVVDLIFVADIFVNFKIGYHKLGAVVMNQDLIERHYLRHGFVRDVVAALPILVLPLTVVFSIMCSHGACPPTWVRYYMRWFRLLQLVKVGAAMEQLQLVLEVLSDATSTLLTGVVRLLLFFIILTHWFTCIWFWVQVNPLNFNVEKDGHEMYQLTLADSWVANASPGDPAISICVQSFMDGHITMAETIILYINCYYWASSANDAYTTQNTSEKFIAILAQILIENGFMAYILATLISSIEEHSRSTKKHTIYRSKIDAVNDFMKHEGFPGGIIDSVREYYKYVWLPQQIDFTEANLHDELPHYLRTEVMSIITRKVLLTSDFMTKFFSNNAGDGAMGGSSADPRSKTAWIKQISEMLVPKFFIAQQYVMRQGDIGTELYIVKQGKIAVEIDKDDGSKLVVAELGPGSVIGDVALLGLNTTRTASIRTITNCIIFELTQEDMQKVWDKDPTLKVYMLAVAKEHLERRKGKPKEKEDPPGDDRGGGGTSGGGSFPSTSGQDSAPVNKWKFARTQSLQRKGSPAQPILRTESEEVQAREIKALEDDHPNLQKVLEPSPPKNSS</sequence>
<feature type="region of interest" description="Disordered" evidence="8">
    <location>
        <begin position="610"/>
        <end position="706"/>
    </location>
</feature>
<keyword evidence="3 9" id="KW-0812">Transmembrane</keyword>
<protein>
    <submittedName>
        <fullName evidence="11">Cyclic nucleotide-binding domain-containing protein</fullName>
    </submittedName>
</protein>
<dbReference type="Gene3D" id="2.60.120.10">
    <property type="entry name" value="Jelly Rolls"/>
    <property type="match status" value="1"/>
</dbReference>
<feature type="transmembrane region" description="Helical" evidence="9">
    <location>
        <begin position="142"/>
        <end position="164"/>
    </location>
</feature>
<accession>A0A5B8MWD3</accession>
<evidence type="ECO:0000256" key="9">
    <source>
        <dbReference type="SAM" id="Phobius"/>
    </source>
</evidence>
<evidence type="ECO:0000256" key="4">
    <source>
        <dbReference type="ARBA" id="ARBA00022989"/>
    </source>
</evidence>
<keyword evidence="6 9" id="KW-0472">Membrane</keyword>
<dbReference type="GO" id="GO:0044877">
    <property type="term" value="F:protein-containing complex binding"/>
    <property type="evidence" value="ECO:0007669"/>
    <property type="project" value="TreeGrafter"/>
</dbReference>
<dbReference type="Pfam" id="PF00027">
    <property type="entry name" value="cNMP_binding"/>
    <property type="match status" value="1"/>
</dbReference>
<evidence type="ECO:0000256" key="2">
    <source>
        <dbReference type="ARBA" id="ARBA00022448"/>
    </source>
</evidence>
<evidence type="ECO:0000256" key="8">
    <source>
        <dbReference type="SAM" id="MobiDB-lite"/>
    </source>
</evidence>
<name>A0A5B8MWD3_9CHLO</name>
<dbReference type="InterPro" id="IPR014710">
    <property type="entry name" value="RmlC-like_jellyroll"/>
</dbReference>
<comment type="subcellular location">
    <subcellularLocation>
        <location evidence="1">Membrane</location>
        <topology evidence="1">Multi-pass membrane protein</topology>
    </subcellularLocation>
</comment>
<dbReference type="GO" id="GO:0016020">
    <property type="term" value="C:membrane"/>
    <property type="evidence" value="ECO:0007669"/>
    <property type="project" value="UniProtKB-SubCell"/>
</dbReference>
<dbReference type="OrthoDB" id="426293at2759"/>
<dbReference type="GO" id="GO:0005221">
    <property type="term" value="F:intracellularly cyclic nucleotide-activated monoatomic cation channel activity"/>
    <property type="evidence" value="ECO:0007669"/>
    <property type="project" value="InterPro"/>
</dbReference>